<dbReference type="PANTHER" id="PTHR33639:SF2">
    <property type="entry name" value="DUF393 DOMAIN-CONTAINING PROTEIN"/>
    <property type="match status" value="1"/>
</dbReference>
<name>A0A6I3LHT3_9FLAO</name>
<dbReference type="Proteomes" id="UP000438760">
    <property type="component" value="Unassembled WGS sequence"/>
</dbReference>
<reference evidence="1 2" key="1">
    <citation type="submission" date="2019-11" db="EMBL/GenBank/DDBJ databases">
        <title>Genome of Strain BIT-d1.</title>
        <authorList>
            <person name="Yang Y."/>
        </authorList>
    </citation>
    <scope>NUCLEOTIDE SEQUENCE [LARGE SCALE GENOMIC DNA]</scope>
    <source>
        <strain evidence="1 2">BIT-d1</strain>
    </source>
</reference>
<dbReference type="Pfam" id="PF04134">
    <property type="entry name" value="DCC1-like"/>
    <property type="match status" value="1"/>
</dbReference>
<organism evidence="1 2">
    <name type="scientific">Myroides albus</name>
    <dbReference type="NCBI Taxonomy" id="2562892"/>
    <lineage>
        <taxon>Bacteria</taxon>
        <taxon>Pseudomonadati</taxon>
        <taxon>Bacteroidota</taxon>
        <taxon>Flavobacteriia</taxon>
        <taxon>Flavobacteriales</taxon>
        <taxon>Flavobacteriaceae</taxon>
        <taxon>Myroides</taxon>
    </lineage>
</organism>
<dbReference type="GO" id="GO:0015035">
    <property type="term" value="F:protein-disulfide reductase activity"/>
    <property type="evidence" value="ECO:0007669"/>
    <property type="project" value="InterPro"/>
</dbReference>
<comment type="caution">
    <text evidence="1">The sequence shown here is derived from an EMBL/GenBank/DDBJ whole genome shotgun (WGS) entry which is preliminary data.</text>
</comment>
<dbReference type="OrthoDB" id="9785438at2"/>
<dbReference type="InterPro" id="IPR007263">
    <property type="entry name" value="DCC1-like"/>
</dbReference>
<evidence type="ECO:0000313" key="2">
    <source>
        <dbReference type="Proteomes" id="UP000438760"/>
    </source>
</evidence>
<dbReference type="EMBL" id="WMJX01000010">
    <property type="protein sequence ID" value="MTG97803.1"/>
    <property type="molecule type" value="Genomic_DNA"/>
</dbReference>
<keyword evidence="2" id="KW-1185">Reference proteome</keyword>
<dbReference type="RefSeq" id="WP_155091845.1">
    <property type="nucleotide sequence ID" value="NZ_CP102754.1"/>
</dbReference>
<dbReference type="InterPro" id="IPR052927">
    <property type="entry name" value="DCC_oxidoreductase"/>
</dbReference>
<dbReference type="AlphaFoldDB" id="A0A6I3LHT3"/>
<dbReference type="PANTHER" id="PTHR33639">
    <property type="entry name" value="THIOL-DISULFIDE OXIDOREDUCTASE DCC"/>
    <property type="match status" value="1"/>
</dbReference>
<gene>
    <name evidence="1" type="ORF">GJV76_06560</name>
</gene>
<accession>A0A6I3LHT3</accession>
<evidence type="ECO:0000313" key="1">
    <source>
        <dbReference type="EMBL" id="MTG97803.1"/>
    </source>
</evidence>
<protein>
    <submittedName>
        <fullName evidence="1">DUF393 domain-containing protein</fullName>
    </submittedName>
</protein>
<proteinExistence type="predicted"/>
<sequence>MIAFPKNKKIILFDGVCNFCDSTVQKIIAADKKDQFRFTSLDSEIGKEILQYIGVDRSKIDSIVLYEPGKAYYIKSKAAFQIASYLGSYYSMIGIFSIFPQKLTDSIYDFIARNRYKWFGKKSECPIPSPEIRNKFL</sequence>